<dbReference type="PANTHER" id="PTHR41244">
    <property type="entry name" value="RHAMNAN SYNTHESIS F"/>
    <property type="match status" value="1"/>
</dbReference>
<feature type="domain" description="DUF5648" evidence="1">
    <location>
        <begin position="54"/>
        <end position="175"/>
    </location>
</feature>
<dbReference type="Proteomes" id="UP001165135">
    <property type="component" value="Unassembled WGS sequence"/>
</dbReference>
<accession>A0A9W6RRY0</accession>
<proteinExistence type="predicted"/>
<name>A0A9W6RRY0_9ACTN</name>
<dbReference type="InterPro" id="IPR032719">
    <property type="entry name" value="WbsX"/>
</dbReference>
<evidence type="ECO:0000259" key="1">
    <source>
        <dbReference type="Pfam" id="PF18885"/>
    </source>
</evidence>
<reference evidence="2" key="1">
    <citation type="submission" date="2023-03" db="EMBL/GenBank/DDBJ databases">
        <title>Actinoallomurus iriomotensis NBRC 103681.</title>
        <authorList>
            <person name="Ichikawa N."/>
            <person name="Sato H."/>
            <person name="Tonouchi N."/>
        </authorList>
    </citation>
    <scope>NUCLEOTIDE SEQUENCE</scope>
    <source>
        <strain evidence="2">NBRC 103681</strain>
    </source>
</reference>
<dbReference type="RefSeq" id="WP_285633825.1">
    <property type="nucleotide sequence ID" value="NZ_BSTJ01000015.1"/>
</dbReference>
<protein>
    <recommendedName>
        <fullName evidence="1">DUF5648 domain-containing protein</fullName>
    </recommendedName>
</protein>
<evidence type="ECO:0000313" key="2">
    <source>
        <dbReference type="EMBL" id="GLY80623.1"/>
    </source>
</evidence>
<dbReference type="PANTHER" id="PTHR41244:SF1">
    <property type="entry name" value="GLYCOSYLTRANSFERASE"/>
    <property type="match status" value="1"/>
</dbReference>
<evidence type="ECO:0000313" key="3">
    <source>
        <dbReference type="Proteomes" id="UP001165135"/>
    </source>
</evidence>
<dbReference type="Pfam" id="PF18885">
    <property type="entry name" value="DUF5648"/>
    <property type="match status" value="1"/>
</dbReference>
<comment type="caution">
    <text evidence="2">The sequence shown here is derived from an EMBL/GenBank/DDBJ whole genome shotgun (WGS) entry which is preliminary data.</text>
</comment>
<gene>
    <name evidence="2" type="ORF">Airi01_088900</name>
</gene>
<dbReference type="EMBL" id="BSTJ01000015">
    <property type="protein sequence ID" value="GLY80623.1"/>
    <property type="molecule type" value="Genomic_DNA"/>
</dbReference>
<dbReference type="Pfam" id="PF14307">
    <property type="entry name" value="Glyco_tran_WbsX"/>
    <property type="match status" value="1"/>
</dbReference>
<dbReference type="InterPro" id="IPR043708">
    <property type="entry name" value="DUF5648"/>
</dbReference>
<sequence length="553" mass="60423">MPYIRRAVVALALLVAVAVVVVRPGDRAYAADQQGKVTRPVPLLELRTAGNAGWFWTLNEAEANSAASSGMSLQHTRLGYLRAQPFSGSQPIYRIRVLAKPTYLLSASKQECDTLDQSGGYDCEGIVGYAAASQQPGTDELWRMSNGSEWRVVPEAQRAAFTAKGYRTDGPLGYVYPTYDQVGAIYFGSFDADGNQDLMAHVKSVYGRDGDWWGGVRDFAGSGVPVNRWHWPQTDFSDLEPSIGYYDDSQPATLEKQISAASSAGLSYFTFYWYWNPAGGGAEQYIDGLKAFLKAANRSSMDFSVMPCLHPWSNGDVSLHLPEDQIDKAAKTIADEYLGQPNYLRANDGRPMIQVCDTRGIGDGTATSVDAEATKRFTDALRTEARNEYGEDLLITLNADLGVPAGASGFDGTQCQGQYDTSRSFQHYADNQRAYFANFPGTLMRCASSGFDDRPRDGIAIADPGANATEQQLEASFHWYDDHSIDRFGTLLANVQADIDASARPPAVDNFVLVYAWNEWHEGGHIEPNKRDGCAYLAAIQAKLHLLGSGCAS</sequence>
<organism evidence="2 3">
    <name type="scientific">Actinoallomurus iriomotensis</name>
    <dbReference type="NCBI Taxonomy" id="478107"/>
    <lineage>
        <taxon>Bacteria</taxon>
        <taxon>Bacillati</taxon>
        <taxon>Actinomycetota</taxon>
        <taxon>Actinomycetes</taxon>
        <taxon>Streptosporangiales</taxon>
        <taxon>Thermomonosporaceae</taxon>
        <taxon>Actinoallomurus</taxon>
    </lineage>
</organism>
<dbReference type="Gene3D" id="3.20.20.80">
    <property type="entry name" value="Glycosidases"/>
    <property type="match status" value="1"/>
</dbReference>
<dbReference type="AlphaFoldDB" id="A0A9W6RRY0"/>